<feature type="transmembrane region" description="Helical" evidence="1">
    <location>
        <begin position="41"/>
        <end position="61"/>
    </location>
</feature>
<keyword evidence="1" id="KW-0472">Membrane</keyword>
<dbReference type="InterPro" id="IPR018391">
    <property type="entry name" value="PQQ_b-propeller_rpt"/>
</dbReference>
<dbReference type="Pfam" id="PF13360">
    <property type="entry name" value="PQQ_2"/>
    <property type="match status" value="2"/>
</dbReference>
<keyword evidence="1" id="KW-0812">Transmembrane</keyword>
<evidence type="ECO:0000313" key="3">
    <source>
        <dbReference type="EMBL" id="GHO51371.1"/>
    </source>
</evidence>
<dbReference type="Gene3D" id="2.130.10.10">
    <property type="entry name" value="YVTN repeat-like/Quinoprotein amine dehydrogenase"/>
    <property type="match status" value="1"/>
</dbReference>
<dbReference type="Gene3D" id="2.40.10.480">
    <property type="match status" value="1"/>
</dbReference>
<comment type="caution">
    <text evidence="3">The sequence shown here is derived from an EMBL/GenBank/DDBJ whole genome shotgun (WGS) entry which is preliminary data.</text>
</comment>
<keyword evidence="1" id="KW-1133">Transmembrane helix</keyword>
<feature type="transmembrane region" description="Helical" evidence="1">
    <location>
        <begin position="6"/>
        <end position="29"/>
    </location>
</feature>
<gene>
    <name evidence="3" type="ORF">KSX_95340</name>
</gene>
<reference evidence="3" key="1">
    <citation type="submission" date="2020-10" db="EMBL/GenBank/DDBJ databases">
        <title>Taxonomic study of unclassified bacteria belonging to the class Ktedonobacteria.</title>
        <authorList>
            <person name="Yabe S."/>
            <person name="Wang C.M."/>
            <person name="Zheng Y."/>
            <person name="Sakai Y."/>
            <person name="Cavaletti L."/>
            <person name="Monciardini P."/>
            <person name="Donadio S."/>
        </authorList>
    </citation>
    <scope>NUCLEOTIDE SEQUENCE</scope>
    <source>
        <strain evidence="3">SOSP1-1</strain>
    </source>
</reference>
<name>A0A8J3MYX0_9CHLR</name>
<dbReference type="InterPro" id="IPR015943">
    <property type="entry name" value="WD40/YVTN_repeat-like_dom_sf"/>
</dbReference>
<keyword evidence="4" id="KW-1185">Reference proteome</keyword>
<organism evidence="3 4">
    <name type="scientific">Ktedonospora formicarum</name>
    <dbReference type="NCBI Taxonomy" id="2778364"/>
    <lineage>
        <taxon>Bacteria</taxon>
        <taxon>Bacillati</taxon>
        <taxon>Chloroflexota</taxon>
        <taxon>Ktedonobacteria</taxon>
        <taxon>Ktedonobacterales</taxon>
        <taxon>Ktedonobacteraceae</taxon>
        <taxon>Ktedonospora</taxon>
    </lineage>
</organism>
<dbReference type="AlphaFoldDB" id="A0A8J3MYX0"/>
<proteinExistence type="predicted"/>
<evidence type="ECO:0000313" key="4">
    <source>
        <dbReference type="Proteomes" id="UP000612362"/>
    </source>
</evidence>
<dbReference type="EMBL" id="BNJF01000011">
    <property type="protein sequence ID" value="GHO51371.1"/>
    <property type="molecule type" value="Genomic_DNA"/>
</dbReference>
<sequence length="425" mass="46152">MKIIPSINLIFYLFIFLALLLLIVTLVVLLRSKHARKVKALFFGGACCLQLVTIASPIYLYSNKPAPLASPCLLIGVDQHYQIVALNARDGSVRWTHQAQTLSTNGSGNVFYTSDINNRGSIITAWTASSGTQIWQTSLQANGMLEYLMGANGFVYVDVAMGWSDEVVYALRATDGKLTWKHTIHLRSGLGDARNPLLITAGNGLVFVRAQESSFSVLHANDGSLAWHFSPNIPQGRFVYNSQLVLVGQNVYYLQDLAGDQGVSLFAFSQGNGKPLWQRPLQGSSNYASGLAGAGTHLYLSINGQIIVLNALNGTQLWHSPLYMGRTFMVIEARGIAYIPGNGALNALDERNGKILWSLDADPDGNFTELVLSQNVLFASARAIAPHIFNPGSGQDAVVAIDPAHGSVYWSTTNAARFIGIFNLF</sequence>
<dbReference type="RefSeq" id="WP_220200283.1">
    <property type="nucleotide sequence ID" value="NZ_BNJF01000011.1"/>
</dbReference>
<accession>A0A8J3MYX0</accession>
<feature type="domain" description="Pyrrolo-quinoline quinone repeat" evidence="2">
    <location>
        <begin position="342"/>
        <end position="420"/>
    </location>
</feature>
<evidence type="ECO:0000259" key="2">
    <source>
        <dbReference type="Pfam" id="PF13360"/>
    </source>
</evidence>
<protein>
    <recommendedName>
        <fullName evidence="2">Pyrrolo-quinoline quinone repeat domain-containing protein</fullName>
    </recommendedName>
</protein>
<feature type="domain" description="Pyrrolo-quinoline quinone repeat" evidence="2">
    <location>
        <begin position="121"/>
        <end position="283"/>
    </location>
</feature>
<dbReference type="SUPFAM" id="SSF50998">
    <property type="entry name" value="Quinoprotein alcohol dehydrogenase-like"/>
    <property type="match status" value="1"/>
</dbReference>
<dbReference type="InterPro" id="IPR002372">
    <property type="entry name" value="PQQ_rpt_dom"/>
</dbReference>
<evidence type="ECO:0000256" key="1">
    <source>
        <dbReference type="SAM" id="Phobius"/>
    </source>
</evidence>
<dbReference type="Proteomes" id="UP000612362">
    <property type="component" value="Unassembled WGS sequence"/>
</dbReference>
<dbReference type="SMART" id="SM00564">
    <property type="entry name" value="PQQ"/>
    <property type="match status" value="7"/>
</dbReference>
<dbReference type="PANTHER" id="PTHR34512">
    <property type="entry name" value="CELL SURFACE PROTEIN"/>
    <property type="match status" value="1"/>
</dbReference>
<dbReference type="PANTHER" id="PTHR34512:SF30">
    <property type="entry name" value="OUTER MEMBRANE PROTEIN ASSEMBLY FACTOR BAMB"/>
    <property type="match status" value="1"/>
</dbReference>
<dbReference type="InterPro" id="IPR011047">
    <property type="entry name" value="Quinoprotein_ADH-like_sf"/>
</dbReference>